<dbReference type="Proteomes" id="UP000295554">
    <property type="component" value="Unassembled WGS sequence"/>
</dbReference>
<dbReference type="CDD" id="cd02979">
    <property type="entry name" value="PHOX_C"/>
    <property type="match status" value="1"/>
</dbReference>
<dbReference type="SUPFAM" id="SSF51905">
    <property type="entry name" value="FAD/NAD(P)-binding domain"/>
    <property type="match status" value="1"/>
</dbReference>
<dbReference type="GO" id="GO:0016709">
    <property type="term" value="F:oxidoreductase activity, acting on paired donors, with incorporation or reduction of molecular oxygen, NAD(P)H as one donor, and incorporation of one atom of oxygen"/>
    <property type="evidence" value="ECO:0007669"/>
    <property type="project" value="UniProtKB-ARBA"/>
</dbReference>
<dbReference type="PANTHER" id="PTHR43004">
    <property type="entry name" value="TRK SYSTEM POTASSIUM UPTAKE PROTEIN"/>
    <property type="match status" value="1"/>
</dbReference>
<reference evidence="10 11" key="1">
    <citation type="submission" date="2019-03" db="EMBL/GenBank/DDBJ databases">
        <title>Seongchinamella monodicae gen. nov., sp. nov., a novel member of the Gammaproteobacteria isolated from a tidal mudflat of beach.</title>
        <authorList>
            <person name="Yang H.G."/>
            <person name="Kang J.W."/>
            <person name="Lee S.D."/>
        </authorList>
    </citation>
    <scope>NUCLEOTIDE SEQUENCE [LARGE SCALE GENOMIC DNA]</scope>
    <source>
        <strain evidence="10 11">GH4-78</strain>
    </source>
</reference>
<evidence type="ECO:0000313" key="10">
    <source>
        <dbReference type="EMBL" id="TDG11957.1"/>
    </source>
</evidence>
<evidence type="ECO:0000256" key="4">
    <source>
        <dbReference type="ARBA" id="ARBA00022630"/>
    </source>
</evidence>
<dbReference type="PRINTS" id="PR00420">
    <property type="entry name" value="RNGMNOXGNASE"/>
</dbReference>
<comment type="function">
    <text evidence="7">Serves to protect the cell against DNA damage by alkyl hydroperoxides. It can use either NADH or NADPH as electron donor for direct reduction of redox dyes or of alkyl hydroperoxides when combined with the AhpC protein.</text>
</comment>
<dbReference type="Pfam" id="PF01494">
    <property type="entry name" value="FAD_binding_3"/>
    <property type="match status" value="1"/>
</dbReference>
<dbReference type="InterPro" id="IPR002938">
    <property type="entry name" value="FAD-bd"/>
</dbReference>
<dbReference type="InterPro" id="IPR036249">
    <property type="entry name" value="Thioredoxin-like_sf"/>
</dbReference>
<name>A0A4R5LNM2_9GAMM</name>
<evidence type="ECO:0000256" key="3">
    <source>
        <dbReference type="ARBA" id="ARBA00020059"/>
    </source>
</evidence>
<dbReference type="SUPFAM" id="SSF52833">
    <property type="entry name" value="Thioredoxin-like"/>
    <property type="match status" value="1"/>
</dbReference>
<dbReference type="InterPro" id="IPR036188">
    <property type="entry name" value="FAD/NAD-bd_sf"/>
</dbReference>
<dbReference type="GO" id="GO:0071949">
    <property type="term" value="F:FAD binding"/>
    <property type="evidence" value="ECO:0007669"/>
    <property type="project" value="InterPro"/>
</dbReference>
<evidence type="ECO:0000259" key="8">
    <source>
        <dbReference type="Pfam" id="PF01494"/>
    </source>
</evidence>
<dbReference type="InterPro" id="IPR038220">
    <property type="entry name" value="PHOX_C_sf"/>
</dbReference>
<dbReference type="RefSeq" id="WP_133214705.1">
    <property type="nucleotide sequence ID" value="NZ_SMSE01000004.1"/>
</dbReference>
<keyword evidence="6" id="KW-0560">Oxidoreductase</keyword>
<dbReference type="Gene3D" id="3.30.9.10">
    <property type="entry name" value="D-Amino Acid Oxidase, subunit A, domain 2"/>
    <property type="match status" value="1"/>
</dbReference>
<evidence type="ECO:0000256" key="5">
    <source>
        <dbReference type="ARBA" id="ARBA00022827"/>
    </source>
</evidence>
<evidence type="ECO:0000256" key="1">
    <source>
        <dbReference type="ARBA" id="ARBA00001974"/>
    </source>
</evidence>
<comment type="similarity">
    <text evidence="2">Belongs to the PheA/TfdB FAD monooxygenase family.</text>
</comment>
<evidence type="ECO:0000256" key="7">
    <source>
        <dbReference type="ARBA" id="ARBA00024806"/>
    </source>
</evidence>
<dbReference type="PANTHER" id="PTHR43004:SF19">
    <property type="entry name" value="BINDING MONOOXYGENASE, PUTATIVE (JCVI)-RELATED"/>
    <property type="match status" value="1"/>
</dbReference>
<dbReference type="Gene3D" id="3.40.30.20">
    <property type="match status" value="1"/>
</dbReference>
<dbReference type="Gene3D" id="3.50.50.60">
    <property type="entry name" value="FAD/NAD(P)-binding domain"/>
    <property type="match status" value="1"/>
</dbReference>
<dbReference type="InterPro" id="IPR012941">
    <property type="entry name" value="Phe_hydrox_C_dim_dom"/>
</dbReference>
<keyword evidence="10" id="KW-0503">Monooxygenase</keyword>
<proteinExistence type="inferred from homology"/>
<comment type="caution">
    <text evidence="10">The sequence shown here is derived from an EMBL/GenBank/DDBJ whole genome shotgun (WGS) entry which is preliminary data.</text>
</comment>
<keyword evidence="5" id="KW-0274">FAD</keyword>
<dbReference type="InterPro" id="IPR050641">
    <property type="entry name" value="RIFMO-like"/>
</dbReference>
<dbReference type="SUPFAM" id="SSF54373">
    <property type="entry name" value="FAD-linked reductases, C-terminal domain"/>
    <property type="match status" value="1"/>
</dbReference>
<dbReference type="Pfam" id="PF07976">
    <property type="entry name" value="Phe_hydrox_dim"/>
    <property type="match status" value="1"/>
</dbReference>
<evidence type="ECO:0000256" key="6">
    <source>
        <dbReference type="ARBA" id="ARBA00023002"/>
    </source>
</evidence>
<evidence type="ECO:0000259" key="9">
    <source>
        <dbReference type="Pfam" id="PF07976"/>
    </source>
</evidence>
<feature type="domain" description="FAD-binding" evidence="8">
    <location>
        <begin position="34"/>
        <end position="409"/>
    </location>
</feature>
<gene>
    <name evidence="10" type="ORF">E2F43_16470</name>
</gene>
<organism evidence="10 11">
    <name type="scientific">Seongchinamella unica</name>
    <dbReference type="NCBI Taxonomy" id="2547392"/>
    <lineage>
        <taxon>Bacteria</taxon>
        <taxon>Pseudomonadati</taxon>
        <taxon>Pseudomonadota</taxon>
        <taxon>Gammaproteobacteria</taxon>
        <taxon>Cellvibrionales</taxon>
        <taxon>Halieaceae</taxon>
        <taxon>Seongchinamella</taxon>
    </lineage>
</organism>
<dbReference type="EMBL" id="SMSE01000004">
    <property type="protein sequence ID" value="TDG11957.1"/>
    <property type="molecule type" value="Genomic_DNA"/>
</dbReference>
<dbReference type="NCBIfam" id="NF006144">
    <property type="entry name" value="PRK08294.1"/>
    <property type="match status" value="1"/>
</dbReference>
<protein>
    <recommendedName>
        <fullName evidence="3">Alkyl hydroperoxide reductase subunit F</fullName>
    </recommendedName>
</protein>
<dbReference type="AlphaFoldDB" id="A0A4R5LNM2"/>
<sequence>MQYHLNGFKPGNLQIPDAARIPAALPPITDLPTEVDVLIVGCGPAGLTMARQMAEFADIKTSIVDLKPGPMLFGQADGISCRTQEILEAFNCSEILAKETYQLYKNAFWEPDTKQPQNIRRKHKVDDARLGLSEFVHGVVNQSRLHDLLLEGMENSVTHLVPHYNRRLLTLDTEHSLYNDLSAYPITASFERTDAEQPGKVETMRARFVIGCDGGKSVVRKQLSISMEGDSANKSWGVMDILAVTDFPDIRIKSFIQSRDNGAVMIVPREGGYLVRLYVELDLLEADQRACNLDLGVDDIIAKAKRIMTPYTLDVKEVAWWSIYEVGQRVAERFDDTPAGNPQELTPRAFIAGDAGHTHSPKGGWGLNTSLPDTFNLGWKIAAVLQGKAHSRLLSTYGPERRKVAQMLIAADRKMSALVATRPSAKVAESGTKTNTADIEKFIARQNGFIAGTSIEYNPSFICTGFEHQHLATGFKIGQRFHSAKAARLADGCPVHLGHLNKADGRWRIFIFGDEECPTDTASAANQLVEFLAHSKSSPIRRYTPDGADIDAVIDVCAVFQQDDLSLQDLGPLLWPAKGIYALRDYEKVFYPLAHEDIYQLRGIDRSNGCMVIVRPDQHIANILPLAASDELGEFFAGFMLAGRQVVLDCHRRQYLRRN</sequence>
<evidence type="ECO:0000313" key="11">
    <source>
        <dbReference type="Proteomes" id="UP000295554"/>
    </source>
</evidence>
<feature type="domain" description="Phenol hydroxylase-like C-terminal dimerisation" evidence="9">
    <location>
        <begin position="455"/>
        <end position="642"/>
    </location>
</feature>
<evidence type="ECO:0000256" key="2">
    <source>
        <dbReference type="ARBA" id="ARBA00007801"/>
    </source>
</evidence>
<dbReference type="OrthoDB" id="8672648at2"/>
<keyword evidence="4" id="KW-0285">Flavoprotein</keyword>
<keyword evidence="11" id="KW-1185">Reference proteome</keyword>
<comment type="cofactor">
    <cofactor evidence="1">
        <name>FAD</name>
        <dbReference type="ChEBI" id="CHEBI:57692"/>
    </cofactor>
</comment>
<accession>A0A4R5LNM2</accession>